<dbReference type="PANTHER" id="PTHR33798:SF5">
    <property type="entry name" value="FLAVIN REDUCTASE LIKE DOMAIN-CONTAINING PROTEIN"/>
    <property type="match status" value="1"/>
</dbReference>
<dbReference type="InterPro" id="IPR012349">
    <property type="entry name" value="Split_barrel_FMN-bd"/>
</dbReference>
<dbReference type="PANTHER" id="PTHR33798">
    <property type="entry name" value="FLAVOPROTEIN OXYGENASE"/>
    <property type="match status" value="1"/>
</dbReference>
<dbReference type="HOGENOM" id="CLU_059021_3_0_1"/>
<dbReference type="Pfam" id="PF01613">
    <property type="entry name" value="Flavin_Reduct"/>
    <property type="match status" value="1"/>
</dbReference>
<evidence type="ECO:0000256" key="4">
    <source>
        <dbReference type="ARBA" id="ARBA00038054"/>
    </source>
</evidence>
<dbReference type="InParanoid" id="A5DAY5"/>
<accession>A5DAY5</accession>
<proteinExistence type="inferred from homology"/>
<comment type="similarity">
    <text evidence="4">Belongs to the flavoredoxin family.</text>
</comment>
<reference evidence="6 7" key="1">
    <citation type="journal article" date="2009" name="Nature">
        <title>Evolution of pathogenicity and sexual reproduction in eight Candida genomes.</title>
        <authorList>
            <person name="Butler G."/>
            <person name="Rasmussen M.D."/>
            <person name="Lin M.F."/>
            <person name="Santos M.A."/>
            <person name="Sakthikumar S."/>
            <person name="Munro C.A."/>
            <person name="Rheinbay E."/>
            <person name="Grabherr M."/>
            <person name="Forche A."/>
            <person name="Reedy J.L."/>
            <person name="Agrafioti I."/>
            <person name="Arnaud M.B."/>
            <person name="Bates S."/>
            <person name="Brown A.J."/>
            <person name="Brunke S."/>
            <person name="Costanzo M.C."/>
            <person name="Fitzpatrick D.A."/>
            <person name="de Groot P.W."/>
            <person name="Harris D."/>
            <person name="Hoyer L.L."/>
            <person name="Hube B."/>
            <person name="Klis F.M."/>
            <person name="Kodira C."/>
            <person name="Lennard N."/>
            <person name="Logue M.E."/>
            <person name="Martin R."/>
            <person name="Neiman A.M."/>
            <person name="Nikolaou E."/>
            <person name="Quail M.A."/>
            <person name="Quinn J."/>
            <person name="Santos M.C."/>
            <person name="Schmitzberger F.F."/>
            <person name="Sherlock G."/>
            <person name="Shah P."/>
            <person name="Silverstein K.A."/>
            <person name="Skrzypek M.S."/>
            <person name="Soll D."/>
            <person name="Staggs R."/>
            <person name="Stansfield I."/>
            <person name="Stumpf M.P."/>
            <person name="Sudbery P.E."/>
            <person name="Srikantha T."/>
            <person name="Zeng Q."/>
            <person name="Berman J."/>
            <person name="Berriman M."/>
            <person name="Heitman J."/>
            <person name="Gow N.A."/>
            <person name="Lorenz M.C."/>
            <person name="Birren B.W."/>
            <person name="Kellis M."/>
            <person name="Cuomo C.A."/>
        </authorList>
    </citation>
    <scope>NUCLEOTIDE SEQUENCE [LARGE SCALE GENOMIC DNA]</scope>
    <source>
        <strain evidence="7">ATCC 6260 / CBS 566 / DSM 6381 / JCM 1539 / NBRC 10279 / NRRL Y-324</strain>
    </source>
</reference>
<dbReference type="Gene3D" id="2.30.110.10">
    <property type="entry name" value="Electron Transport, Fmn-binding Protein, Chain A"/>
    <property type="match status" value="1"/>
</dbReference>
<gene>
    <name evidence="6" type="ORF">PGUG_00440</name>
</gene>
<evidence type="ECO:0000313" key="6">
    <source>
        <dbReference type="EMBL" id="EDK36342.2"/>
    </source>
</evidence>
<dbReference type="VEuPathDB" id="FungiDB:PGUG_00440"/>
<evidence type="ECO:0000256" key="1">
    <source>
        <dbReference type="ARBA" id="ARBA00001917"/>
    </source>
</evidence>
<evidence type="ECO:0000256" key="2">
    <source>
        <dbReference type="ARBA" id="ARBA00022630"/>
    </source>
</evidence>
<keyword evidence="7" id="KW-1185">Reference proteome</keyword>
<dbReference type="EMBL" id="CH408155">
    <property type="protein sequence ID" value="EDK36342.2"/>
    <property type="molecule type" value="Genomic_DNA"/>
</dbReference>
<dbReference type="SUPFAM" id="SSF50475">
    <property type="entry name" value="FMN-binding split barrel"/>
    <property type="match status" value="1"/>
</dbReference>
<dbReference type="InterPro" id="IPR002563">
    <property type="entry name" value="Flavin_Rdtase-like_dom"/>
</dbReference>
<organism evidence="6 7">
    <name type="scientific">Meyerozyma guilliermondii (strain ATCC 6260 / CBS 566 / DSM 6381 / JCM 1539 / NBRC 10279 / NRRL Y-324)</name>
    <name type="common">Yeast</name>
    <name type="synonym">Candida guilliermondii</name>
    <dbReference type="NCBI Taxonomy" id="294746"/>
    <lineage>
        <taxon>Eukaryota</taxon>
        <taxon>Fungi</taxon>
        <taxon>Dikarya</taxon>
        <taxon>Ascomycota</taxon>
        <taxon>Saccharomycotina</taxon>
        <taxon>Pichiomycetes</taxon>
        <taxon>Debaryomycetaceae</taxon>
        <taxon>Meyerozyma</taxon>
    </lineage>
</organism>
<dbReference type="OrthoDB" id="10250990at2759"/>
<dbReference type="OMA" id="GNLIICE"/>
<keyword evidence="3" id="KW-0288">FMN</keyword>
<dbReference type="GeneID" id="5128576"/>
<dbReference type="KEGG" id="pgu:PGUG_00440"/>
<dbReference type="eggNOG" id="ENOG502QT1K">
    <property type="taxonomic scope" value="Eukaryota"/>
</dbReference>
<dbReference type="Proteomes" id="UP000001997">
    <property type="component" value="Unassembled WGS sequence"/>
</dbReference>
<evidence type="ECO:0000313" key="7">
    <source>
        <dbReference type="Proteomes" id="UP000001997"/>
    </source>
</evidence>
<dbReference type="AlphaFoldDB" id="A5DAY5"/>
<evidence type="ECO:0000259" key="5">
    <source>
        <dbReference type="SMART" id="SM00903"/>
    </source>
</evidence>
<feature type="domain" description="Flavin reductase like" evidence="5">
    <location>
        <begin position="71"/>
        <end position="230"/>
    </location>
</feature>
<dbReference type="SMART" id="SM00903">
    <property type="entry name" value="Flavin_Reduct"/>
    <property type="match status" value="1"/>
</dbReference>
<dbReference type="GO" id="GO:0010181">
    <property type="term" value="F:FMN binding"/>
    <property type="evidence" value="ECO:0007669"/>
    <property type="project" value="InterPro"/>
</dbReference>
<keyword evidence="2" id="KW-0285">Flavoprotein</keyword>
<sequence>MVRILRTKLKLPSTIMEPFSETTWKYTTSPNPEWTPGSGASNDEWKKYKKIAIDPYDSNREPVDNYKMLISAVVPRPIGFVSTVSTNGMKNLAPFSYFTVMNHDPPIFSLGFSAMTGKYKDTCANILQTGELTISIISEWFLEAANFCAINAPSEIDEWELSGLTPVESQKVKPPHVAESAFSIEAKLVSHHEWKSKSNPELTSGVTCLVEGINFHAREDVVDEEKKILDISKLKPVSRLGGITYGRTTEGYQLPRPSYK</sequence>
<name>A5DAY5_PICGU</name>
<evidence type="ECO:0000256" key="3">
    <source>
        <dbReference type="ARBA" id="ARBA00022643"/>
    </source>
</evidence>
<comment type="cofactor">
    <cofactor evidence="1">
        <name>FMN</name>
        <dbReference type="ChEBI" id="CHEBI:58210"/>
    </cofactor>
</comment>
<dbReference type="RefSeq" id="XP_001487063.2">
    <property type="nucleotide sequence ID" value="XM_001487013.1"/>
</dbReference>
<protein>
    <recommendedName>
        <fullName evidence="5">Flavin reductase like domain-containing protein</fullName>
    </recommendedName>
</protein>